<name>A0AAD6IQ56_DREDA</name>
<gene>
    <name evidence="1" type="ORF">Dda_8879</name>
</gene>
<protein>
    <submittedName>
        <fullName evidence="1">Uncharacterized protein</fullName>
    </submittedName>
</protein>
<evidence type="ECO:0000313" key="2">
    <source>
        <dbReference type="Proteomes" id="UP001221413"/>
    </source>
</evidence>
<accession>A0AAD6IQ56</accession>
<organism evidence="1 2">
    <name type="scientific">Drechslerella dactyloides</name>
    <name type="common">Nematode-trapping fungus</name>
    <name type="synonym">Arthrobotrys dactyloides</name>
    <dbReference type="NCBI Taxonomy" id="74499"/>
    <lineage>
        <taxon>Eukaryota</taxon>
        <taxon>Fungi</taxon>
        <taxon>Dikarya</taxon>
        <taxon>Ascomycota</taxon>
        <taxon>Pezizomycotina</taxon>
        <taxon>Orbiliomycetes</taxon>
        <taxon>Orbiliales</taxon>
        <taxon>Orbiliaceae</taxon>
        <taxon>Drechslerella</taxon>
    </lineage>
</organism>
<comment type="caution">
    <text evidence="1">The sequence shown here is derived from an EMBL/GenBank/DDBJ whole genome shotgun (WGS) entry which is preliminary data.</text>
</comment>
<sequence length="60" mass="6913">MPSDCYQVEGSCAIHRLPDISPAGWSQRQAAWKRVGAGLDRPRRDWPPCQQFMTDRWLIA</sequence>
<dbReference type="AlphaFoldDB" id="A0AAD6IQ56"/>
<evidence type="ECO:0000313" key="1">
    <source>
        <dbReference type="EMBL" id="KAJ6256379.1"/>
    </source>
</evidence>
<proteinExistence type="predicted"/>
<dbReference type="Proteomes" id="UP001221413">
    <property type="component" value="Unassembled WGS sequence"/>
</dbReference>
<keyword evidence="2" id="KW-1185">Reference proteome</keyword>
<dbReference type="EMBL" id="JAQGDS010000013">
    <property type="protein sequence ID" value="KAJ6256379.1"/>
    <property type="molecule type" value="Genomic_DNA"/>
</dbReference>
<reference evidence="1" key="1">
    <citation type="submission" date="2023-01" db="EMBL/GenBank/DDBJ databases">
        <title>The chitinases involved in constricting ring structure development in the nematode-trapping fungus Drechslerella dactyloides.</title>
        <authorList>
            <person name="Wang R."/>
            <person name="Zhang L."/>
            <person name="Tang P."/>
            <person name="Li S."/>
            <person name="Liang L."/>
        </authorList>
    </citation>
    <scope>NUCLEOTIDE SEQUENCE</scope>
    <source>
        <strain evidence="1">YMF1.00031</strain>
    </source>
</reference>